<keyword evidence="2" id="KW-1185">Reference proteome</keyword>
<dbReference type="STRING" id="151549.A0A4C1Y2R6"/>
<accession>A0A4C1Y2R6</accession>
<comment type="caution">
    <text evidence="1">The sequence shown here is derived from an EMBL/GenBank/DDBJ whole genome shotgun (WGS) entry which is preliminary data.</text>
</comment>
<dbReference type="EMBL" id="BGZK01001030">
    <property type="protein sequence ID" value="GBP69102.1"/>
    <property type="molecule type" value="Genomic_DNA"/>
</dbReference>
<proteinExistence type="predicted"/>
<dbReference type="Proteomes" id="UP000299102">
    <property type="component" value="Unassembled WGS sequence"/>
</dbReference>
<name>A0A4C1Y2R6_EUMVA</name>
<organism evidence="1 2">
    <name type="scientific">Eumeta variegata</name>
    <name type="common">Bagworm moth</name>
    <name type="synonym">Eumeta japonica</name>
    <dbReference type="NCBI Taxonomy" id="151549"/>
    <lineage>
        <taxon>Eukaryota</taxon>
        <taxon>Metazoa</taxon>
        <taxon>Ecdysozoa</taxon>
        <taxon>Arthropoda</taxon>
        <taxon>Hexapoda</taxon>
        <taxon>Insecta</taxon>
        <taxon>Pterygota</taxon>
        <taxon>Neoptera</taxon>
        <taxon>Endopterygota</taxon>
        <taxon>Lepidoptera</taxon>
        <taxon>Glossata</taxon>
        <taxon>Ditrysia</taxon>
        <taxon>Tineoidea</taxon>
        <taxon>Psychidae</taxon>
        <taxon>Oiketicinae</taxon>
        <taxon>Eumeta</taxon>
    </lineage>
</organism>
<reference evidence="1 2" key="1">
    <citation type="journal article" date="2019" name="Commun. Biol.">
        <title>The bagworm genome reveals a unique fibroin gene that provides high tensile strength.</title>
        <authorList>
            <person name="Kono N."/>
            <person name="Nakamura H."/>
            <person name="Ohtoshi R."/>
            <person name="Tomita M."/>
            <person name="Numata K."/>
            <person name="Arakawa K."/>
        </authorList>
    </citation>
    <scope>NUCLEOTIDE SEQUENCE [LARGE SCALE GENOMIC DNA]</scope>
</reference>
<evidence type="ECO:0000313" key="2">
    <source>
        <dbReference type="Proteomes" id="UP000299102"/>
    </source>
</evidence>
<protein>
    <submittedName>
        <fullName evidence="1">Uncharacterized protein</fullName>
    </submittedName>
</protein>
<dbReference type="AlphaFoldDB" id="A0A4C1Y2R6"/>
<gene>
    <name evidence="1" type="ORF">EVAR_87382_1</name>
</gene>
<sequence length="245" mass="26380">MKPYSCSFRRSCSSCDSSRRPFKISKDAPAAADDGRLAPPVCPRRYEIGFVVGAAYEIGFVVGAAYEIDFVVGAAYEIGFVVGAAYEIGFVVGAAYEIGFVVGAAYEIGFVVGAAYEIGFVVGAAYEIGFVVGATYEIGFTAVQTFSMCPFPSESAALGAPACELPVRQRIRTPYRDYVGLAKTLGALKMVHARCAFCTCTCCARADAYEVQEPGKPLEDMRAFDKRVLFDVKPMKIMYPVPKAI</sequence>
<evidence type="ECO:0000313" key="1">
    <source>
        <dbReference type="EMBL" id="GBP69102.1"/>
    </source>
</evidence>